<evidence type="ECO:0000313" key="6">
    <source>
        <dbReference type="EMBL" id="MFC3674324.1"/>
    </source>
</evidence>
<reference evidence="7" key="1">
    <citation type="journal article" date="2019" name="Int. J. Syst. Evol. Microbiol.">
        <title>The Global Catalogue of Microorganisms (GCM) 10K type strain sequencing project: providing services to taxonomists for standard genome sequencing and annotation.</title>
        <authorList>
            <consortium name="The Broad Institute Genomics Platform"/>
            <consortium name="The Broad Institute Genome Sequencing Center for Infectious Disease"/>
            <person name="Wu L."/>
            <person name="Ma J."/>
        </authorList>
    </citation>
    <scope>NUCLEOTIDE SEQUENCE [LARGE SCALE GENOMIC DNA]</scope>
    <source>
        <strain evidence="7">KCTC 42182</strain>
    </source>
</reference>
<gene>
    <name evidence="6" type="ORF">ACFOOQ_02140</name>
</gene>
<dbReference type="RefSeq" id="WP_379721090.1">
    <property type="nucleotide sequence ID" value="NZ_JBHRYJ010000001.1"/>
</dbReference>
<comment type="subcellular location">
    <subcellularLocation>
        <location evidence="1">Endomembrane system</location>
        <topology evidence="1">Multi-pass membrane protein</topology>
    </subcellularLocation>
</comment>
<dbReference type="Pfam" id="PF06803">
    <property type="entry name" value="DUF1232"/>
    <property type="match status" value="1"/>
</dbReference>
<evidence type="ECO:0000256" key="4">
    <source>
        <dbReference type="ARBA" id="ARBA00023136"/>
    </source>
</evidence>
<evidence type="ECO:0000256" key="1">
    <source>
        <dbReference type="ARBA" id="ARBA00004127"/>
    </source>
</evidence>
<evidence type="ECO:0000256" key="3">
    <source>
        <dbReference type="ARBA" id="ARBA00022989"/>
    </source>
</evidence>
<evidence type="ECO:0000313" key="7">
    <source>
        <dbReference type="Proteomes" id="UP001595711"/>
    </source>
</evidence>
<proteinExistence type="predicted"/>
<keyword evidence="7" id="KW-1185">Reference proteome</keyword>
<evidence type="ECO:0000256" key="2">
    <source>
        <dbReference type="ARBA" id="ARBA00022692"/>
    </source>
</evidence>
<dbReference type="Proteomes" id="UP001595711">
    <property type="component" value="Unassembled WGS sequence"/>
</dbReference>
<dbReference type="InterPro" id="IPR010652">
    <property type="entry name" value="DUF1232"/>
</dbReference>
<keyword evidence="3" id="KW-1133">Transmembrane helix</keyword>
<evidence type="ECO:0000259" key="5">
    <source>
        <dbReference type="Pfam" id="PF06803"/>
    </source>
</evidence>
<protein>
    <submittedName>
        <fullName evidence="6">YkvA family protein</fullName>
    </submittedName>
</protein>
<accession>A0ABV7VA49</accession>
<sequence length="143" mass="15876">MAAPLEGMVLHPHIHRVSTDPNPTAYQLPADPTRLAREEPRLQRRFWRKLKKALGHLPLAETFLAAFYAAIDPKTPAGAKAILFGAIGYFIVPIDLIPDMLGAMGYTDDLAVILAAIRAVESSITDVHRDRAKAWLERIRQAD</sequence>
<dbReference type="EMBL" id="JBHRYJ010000001">
    <property type="protein sequence ID" value="MFC3674324.1"/>
    <property type="molecule type" value="Genomic_DNA"/>
</dbReference>
<keyword evidence="4" id="KW-0472">Membrane</keyword>
<name>A0ABV7VA49_9PROT</name>
<comment type="caution">
    <text evidence="6">The sequence shown here is derived from an EMBL/GenBank/DDBJ whole genome shotgun (WGS) entry which is preliminary data.</text>
</comment>
<keyword evidence="2" id="KW-0812">Transmembrane</keyword>
<feature type="domain" description="DUF1232" evidence="5">
    <location>
        <begin position="79"/>
        <end position="114"/>
    </location>
</feature>
<organism evidence="6 7">
    <name type="scientific">Ferrovibrio xuzhouensis</name>
    <dbReference type="NCBI Taxonomy" id="1576914"/>
    <lineage>
        <taxon>Bacteria</taxon>
        <taxon>Pseudomonadati</taxon>
        <taxon>Pseudomonadota</taxon>
        <taxon>Alphaproteobacteria</taxon>
        <taxon>Rhodospirillales</taxon>
        <taxon>Rhodospirillaceae</taxon>
        <taxon>Ferrovibrio</taxon>
    </lineage>
</organism>